<organism evidence="1 2">
    <name type="scientific">Rhodococcus wratislaviensis</name>
    <name type="common">Tsukamurella wratislaviensis</name>
    <dbReference type="NCBI Taxonomy" id="44752"/>
    <lineage>
        <taxon>Bacteria</taxon>
        <taxon>Bacillati</taxon>
        <taxon>Actinomycetota</taxon>
        <taxon>Actinomycetes</taxon>
        <taxon>Mycobacteriales</taxon>
        <taxon>Nocardiaceae</taxon>
        <taxon>Rhodococcus</taxon>
    </lineage>
</organism>
<evidence type="ECO:0000313" key="2">
    <source>
        <dbReference type="Proteomes" id="UP000251211"/>
    </source>
</evidence>
<dbReference type="Proteomes" id="UP000251211">
    <property type="component" value="Unassembled WGS sequence"/>
</dbReference>
<dbReference type="EMBL" id="UAUI01000015">
    <property type="protein sequence ID" value="SPZ40453.1"/>
    <property type="molecule type" value="Genomic_DNA"/>
</dbReference>
<proteinExistence type="predicted"/>
<name>A0AB38FFN4_RHOWR</name>
<accession>A0AB38FFN4</accession>
<sequence length="89" mass="9400">MLEQGRHSAAKPGQLAAVEMTAVEKMGETMLLRGDAELTEFGRGTGTAGSDVRTASMCCSSVTSMTEIVVPSTVLGKGFTKHHKSFVPR</sequence>
<dbReference type="AlphaFoldDB" id="A0AB38FFN4"/>
<gene>
    <name evidence="1" type="ORF">NCTC13229_03936</name>
</gene>
<evidence type="ECO:0000313" key="1">
    <source>
        <dbReference type="EMBL" id="SPZ40453.1"/>
    </source>
</evidence>
<reference evidence="1 2" key="1">
    <citation type="submission" date="2018-06" db="EMBL/GenBank/DDBJ databases">
        <authorList>
            <consortium name="Pathogen Informatics"/>
            <person name="Doyle S."/>
        </authorList>
    </citation>
    <scope>NUCLEOTIDE SEQUENCE [LARGE SCALE GENOMIC DNA]</scope>
    <source>
        <strain evidence="1 2">NCTC13229</strain>
    </source>
</reference>
<comment type="caution">
    <text evidence="1">The sequence shown here is derived from an EMBL/GenBank/DDBJ whole genome shotgun (WGS) entry which is preliminary data.</text>
</comment>
<protein>
    <submittedName>
        <fullName evidence="1">Uncharacterized protein</fullName>
    </submittedName>
</protein>